<dbReference type="Pfam" id="PF17200">
    <property type="entry name" value="sCache_2"/>
    <property type="match status" value="1"/>
</dbReference>
<evidence type="ECO:0000256" key="8">
    <source>
        <dbReference type="PROSITE-ProRule" id="PRU00284"/>
    </source>
</evidence>
<evidence type="ECO:0000256" key="6">
    <source>
        <dbReference type="ARBA" id="ARBA00023136"/>
    </source>
</evidence>
<evidence type="ECO:0000256" key="5">
    <source>
        <dbReference type="ARBA" id="ARBA00022989"/>
    </source>
</evidence>
<evidence type="ECO:0000259" key="10">
    <source>
        <dbReference type="PROSITE" id="PS50111"/>
    </source>
</evidence>
<evidence type="ECO:0000256" key="3">
    <source>
        <dbReference type="ARBA" id="ARBA00022500"/>
    </source>
</evidence>
<evidence type="ECO:0000256" key="4">
    <source>
        <dbReference type="ARBA" id="ARBA00022692"/>
    </source>
</evidence>
<keyword evidence="8" id="KW-0807">Transducer</keyword>
<comment type="similarity">
    <text evidence="7">Belongs to the methyl-accepting chemotaxis (MCP) protein family.</text>
</comment>
<feature type="domain" description="HAMP" evidence="11">
    <location>
        <begin position="67"/>
        <end position="119"/>
    </location>
</feature>
<dbReference type="Proteomes" id="UP000320948">
    <property type="component" value="Unassembled WGS sequence"/>
</dbReference>
<keyword evidence="3" id="KW-0145">Chemotaxis</keyword>
<evidence type="ECO:0000313" key="12">
    <source>
        <dbReference type="EMBL" id="TKW62098.1"/>
    </source>
</evidence>
<name>A0A6N4RFX4_BLAVI</name>
<organism evidence="12 13">
    <name type="scientific">Blastochloris viridis</name>
    <name type="common">Rhodopseudomonas viridis</name>
    <dbReference type="NCBI Taxonomy" id="1079"/>
    <lineage>
        <taxon>Bacteria</taxon>
        <taxon>Pseudomonadati</taxon>
        <taxon>Pseudomonadota</taxon>
        <taxon>Alphaproteobacteria</taxon>
        <taxon>Hyphomicrobiales</taxon>
        <taxon>Blastochloridaceae</taxon>
        <taxon>Blastochloris</taxon>
    </lineage>
</organism>
<dbReference type="GO" id="GO:0006935">
    <property type="term" value="P:chemotaxis"/>
    <property type="evidence" value="ECO:0007669"/>
    <property type="project" value="UniProtKB-KW"/>
</dbReference>
<evidence type="ECO:0000256" key="2">
    <source>
        <dbReference type="ARBA" id="ARBA00022475"/>
    </source>
</evidence>
<dbReference type="SUPFAM" id="SSF58104">
    <property type="entry name" value="Methyl-accepting chemotaxis protein (MCP) signaling domain"/>
    <property type="match status" value="1"/>
</dbReference>
<dbReference type="AlphaFoldDB" id="A0A6N4RFX4"/>
<proteinExistence type="inferred from homology"/>
<sequence>MWPRGDEKIPQPKISYVKTYKPWGWIIGSGIYIDDVRTALFIYIYKLIGVVVLALTAMCVLALMVTRSINRGIADLLGVFETMLTFDFRTRPKVASADEIGQASKGLSTVLDNISSAIREVLYSSQTMAAAAEEMAISTVTVRRISAEQQTDIGGISKSSENAAQMIEKINGMMVATRARLEGISQSASAANQTIQTLQEMAARVSETSGVINTISEQINLLALNAAIEAARAGEAGRGFAVVADEVRKLAASTAKSVHEIEEVLHKLEGSVVETSEGLHSISNEIVTARDDVMQVADAMVQQASIMANISTSVDEFRTRVNQLDASIEETNVAASSVAEESNKLTSEMSRFKV</sequence>
<dbReference type="Gene3D" id="1.10.287.950">
    <property type="entry name" value="Methyl-accepting chemotaxis protein"/>
    <property type="match status" value="1"/>
</dbReference>
<feature type="transmembrane region" description="Helical" evidence="9">
    <location>
        <begin position="42"/>
        <end position="65"/>
    </location>
</feature>
<dbReference type="InterPro" id="IPR004089">
    <property type="entry name" value="MCPsignal_dom"/>
</dbReference>
<reference evidence="12 13" key="1">
    <citation type="journal article" date="2017" name="Nat. Commun.">
        <title>In situ click chemistry generation of cyclooxygenase-2 inhibitors.</title>
        <authorList>
            <person name="Bhardwaj A."/>
            <person name="Kaur J."/>
            <person name="Wuest M."/>
            <person name="Wuest F."/>
        </authorList>
    </citation>
    <scope>NUCLEOTIDE SEQUENCE [LARGE SCALE GENOMIC DNA]</scope>
    <source>
        <strain evidence="12">S2_018_000_R2_106</strain>
    </source>
</reference>
<dbReference type="GO" id="GO:0004888">
    <property type="term" value="F:transmembrane signaling receptor activity"/>
    <property type="evidence" value="ECO:0007669"/>
    <property type="project" value="TreeGrafter"/>
</dbReference>
<feature type="domain" description="Methyl-accepting transducer" evidence="10">
    <location>
        <begin position="103"/>
        <end position="339"/>
    </location>
</feature>
<evidence type="ECO:0000313" key="13">
    <source>
        <dbReference type="Proteomes" id="UP000320948"/>
    </source>
</evidence>
<evidence type="ECO:0000256" key="7">
    <source>
        <dbReference type="ARBA" id="ARBA00029447"/>
    </source>
</evidence>
<protein>
    <submittedName>
        <fullName evidence="12">Methyl-accepting chemotaxis protein</fullName>
    </submittedName>
</protein>
<dbReference type="Pfam" id="PF00015">
    <property type="entry name" value="MCPsignal"/>
    <property type="match status" value="1"/>
</dbReference>
<accession>A0A6N4RFX4</accession>
<dbReference type="InterPro" id="IPR033480">
    <property type="entry name" value="sCache_2"/>
</dbReference>
<dbReference type="PROSITE" id="PS50111">
    <property type="entry name" value="CHEMOTAXIS_TRANSDUC_2"/>
    <property type="match status" value="1"/>
</dbReference>
<gene>
    <name evidence="12" type="ORF">DI628_03390</name>
</gene>
<dbReference type="PANTHER" id="PTHR43531">
    <property type="entry name" value="PROTEIN ICFG"/>
    <property type="match status" value="1"/>
</dbReference>
<comment type="caution">
    <text evidence="12">The sequence shown here is derived from an EMBL/GenBank/DDBJ whole genome shotgun (WGS) entry which is preliminary data.</text>
</comment>
<keyword evidence="4 9" id="KW-0812">Transmembrane</keyword>
<keyword evidence="2" id="KW-1003">Cell membrane</keyword>
<dbReference type="SMART" id="SM00283">
    <property type="entry name" value="MA"/>
    <property type="match status" value="1"/>
</dbReference>
<dbReference type="PANTHER" id="PTHR43531:SF11">
    <property type="entry name" value="METHYL-ACCEPTING CHEMOTAXIS PROTEIN 3"/>
    <property type="match status" value="1"/>
</dbReference>
<keyword evidence="6 9" id="KW-0472">Membrane</keyword>
<dbReference type="PROSITE" id="PS50885">
    <property type="entry name" value="HAMP"/>
    <property type="match status" value="1"/>
</dbReference>
<evidence type="ECO:0000256" key="1">
    <source>
        <dbReference type="ARBA" id="ARBA00004651"/>
    </source>
</evidence>
<evidence type="ECO:0000259" key="11">
    <source>
        <dbReference type="PROSITE" id="PS50885"/>
    </source>
</evidence>
<keyword evidence="5 9" id="KW-1133">Transmembrane helix</keyword>
<dbReference type="Gene3D" id="3.30.450.20">
    <property type="entry name" value="PAS domain"/>
    <property type="match status" value="1"/>
</dbReference>
<dbReference type="EMBL" id="VAFM01000001">
    <property type="protein sequence ID" value="TKW62098.1"/>
    <property type="molecule type" value="Genomic_DNA"/>
</dbReference>
<dbReference type="GO" id="GO:0007165">
    <property type="term" value="P:signal transduction"/>
    <property type="evidence" value="ECO:0007669"/>
    <property type="project" value="UniProtKB-KW"/>
</dbReference>
<dbReference type="InterPro" id="IPR051310">
    <property type="entry name" value="MCP_chemotaxis"/>
</dbReference>
<evidence type="ECO:0000256" key="9">
    <source>
        <dbReference type="SAM" id="Phobius"/>
    </source>
</evidence>
<comment type="subcellular location">
    <subcellularLocation>
        <location evidence="1">Cell membrane</location>
        <topology evidence="1">Multi-pass membrane protein</topology>
    </subcellularLocation>
</comment>
<dbReference type="InterPro" id="IPR003660">
    <property type="entry name" value="HAMP_dom"/>
</dbReference>
<dbReference type="GO" id="GO:0005886">
    <property type="term" value="C:plasma membrane"/>
    <property type="evidence" value="ECO:0007669"/>
    <property type="project" value="UniProtKB-SubCell"/>
</dbReference>